<dbReference type="EMBL" id="SRYW01000006">
    <property type="protein sequence ID" value="TGY34420.1"/>
    <property type="molecule type" value="Genomic_DNA"/>
</dbReference>
<dbReference type="AlphaFoldDB" id="A0A4V3RJ33"/>
<protein>
    <submittedName>
        <fullName evidence="2">Uncharacterized protein</fullName>
    </submittedName>
</protein>
<name>A0A4V3RJ33_STEMA</name>
<evidence type="ECO:0000313" key="3">
    <source>
        <dbReference type="Proteomes" id="UP000306631"/>
    </source>
</evidence>
<evidence type="ECO:0000256" key="1">
    <source>
        <dbReference type="SAM" id="MobiDB-lite"/>
    </source>
</evidence>
<organism evidence="2 3">
    <name type="scientific">Stenotrophomonas maltophilia</name>
    <name type="common">Pseudomonas maltophilia</name>
    <name type="synonym">Xanthomonas maltophilia</name>
    <dbReference type="NCBI Taxonomy" id="40324"/>
    <lineage>
        <taxon>Bacteria</taxon>
        <taxon>Pseudomonadati</taxon>
        <taxon>Pseudomonadota</taxon>
        <taxon>Gammaproteobacteria</taxon>
        <taxon>Lysobacterales</taxon>
        <taxon>Lysobacteraceae</taxon>
        <taxon>Stenotrophomonas</taxon>
        <taxon>Stenotrophomonas maltophilia group</taxon>
    </lineage>
</organism>
<proteinExistence type="predicted"/>
<dbReference type="RefSeq" id="WP_136004450.1">
    <property type="nucleotide sequence ID" value="NZ_SRYW01000006.1"/>
</dbReference>
<dbReference type="Proteomes" id="UP000306631">
    <property type="component" value="Unassembled WGS sequence"/>
</dbReference>
<comment type="caution">
    <text evidence="2">The sequence shown here is derived from an EMBL/GenBank/DDBJ whole genome shotgun (WGS) entry which is preliminary data.</text>
</comment>
<accession>A0A4V3RJ33</accession>
<dbReference type="OrthoDB" id="5999486at2"/>
<gene>
    <name evidence="2" type="ORF">E5352_08165</name>
</gene>
<sequence length="68" mass="7435">MKDTIHLTIAGQKFHLTREEAAFINQHLRTALAQPDLALSFSQRRNGGSGEIKLSRQVASAPASETDC</sequence>
<reference evidence="2 3" key="1">
    <citation type="submission" date="2019-04" db="EMBL/GenBank/DDBJ databases">
        <title>Microbes associate with the intestines of laboratory mice.</title>
        <authorList>
            <person name="Navarre W."/>
            <person name="Wong E."/>
            <person name="Huang K."/>
            <person name="Tropini C."/>
            <person name="Ng K."/>
            <person name="Yu B."/>
        </authorList>
    </citation>
    <scope>NUCLEOTIDE SEQUENCE [LARGE SCALE GENOMIC DNA]</scope>
    <source>
        <strain evidence="2 3">NM62_B4-13</strain>
    </source>
</reference>
<evidence type="ECO:0000313" key="2">
    <source>
        <dbReference type="EMBL" id="TGY34420.1"/>
    </source>
</evidence>
<feature type="region of interest" description="Disordered" evidence="1">
    <location>
        <begin position="45"/>
        <end position="68"/>
    </location>
</feature>